<feature type="region of interest" description="Disordered" evidence="1">
    <location>
        <begin position="106"/>
        <end position="128"/>
    </location>
</feature>
<reference evidence="2" key="1">
    <citation type="journal article" date="2015" name="Nature">
        <title>Complex archaea that bridge the gap between prokaryotes and eukaryotes.</title>
        <authorList>
            <person name="Spang A."/>
            <person name="Saw J.H."/>
            <person name="Jorgensen S.L."/>
            <person name="Zaremba-Niedzwiedzka K."/>
            <person name="Martijn J."/>
            <person name="Lind A.E."/>
            <person name="van Eijk R."/>
            <person name="Schleper C."/>
            <person name="Guy L."/>
            <person name="Ettema T.J."/>
        </authorList>
    </citation>
    <scope>NUCLEOTIDE SEQUENCE</scope>
</reference>
<comment type="caution">
    <text evidence="2">The sequence shown here is derived from an EMBL/GenBank/DDBJ whole genome shotgun (WGS) entry which is preliminary data.</text>
</comment>
<accession>A0A0F9LVJ4</accession>
<protein>
    <submittedName>
        <fullName evidence="2">Uncharacterized protein</fullName>
    </submittedName>
</protein>
<dbReference type="EMBL" id="LAZR01005747">
    <property type="protein sequence ID" value="KKM97433.1"/>
    <property type="molecule type" value="Genomic_DNA"/>
</dbReference>
<proteinExistence type="predicted"/>
<dbReference type="AlphaFoldDB" id="A0A0F9LVJ4"/>
<evidence type="ECO:0000256" key="1">
    <source>
        <dbReference type="SAM" id="MobiDB-lite"/>
    </source>
</evidence>
<sequence length="128" mass="14266">MSEHVHSFRLQVEGPDCDKCQYSAIVGLAACACGELLSPTAIERRLNAVEQLSADDAQRLSNTCMSMQGEAIHDTKFPSLRASAVAYWKSRVVKLRAYASALEAETNEERIHREMEEDADQPEYGGFR</sequence>
<evidence type="ECO:0000313" key="2">
    <source>
        <dbReference type="EMBL" id="KKM97433.1"/>
    </source>
</evidence>
<gene>
    <name evidence="2" type="ORF">LCGC14_1168060</name>
</gene>
<name>A0A0F9LVJ4_9ZZZZ</name>
<organism evidence="2">
    <name type="scientific">marine sediment metagenome</name>
    <dbReference type="NCBI Taxonomy" id="412755"/>
    <lineage>
        <taxon>unclassified sequences</taxon>
        <taxon>metagenomes</taxon>
        <taxon>ecological metagenomes</taxon>
    </lineage>
</organism>